<protein>
    <submittedName>
        <fullName evidence="3">Uncharacterized protein</fullName>
    </submittedName>
</protein>
<feature type="transmembrane region" description="Helical" evidence="2">
    <location>
        <begin position="110"/>
        <end position="128"/>
    </location>
</feature>
<feature type="transmembrane region" description="Helical" evidence="2">
    <location>
        <begin position="79"/>
        <end position="104"/>
    </location>
</feature>
<comment type="caution">
    <text evidence="3">The sequence shown here is derived from an EMBL/GenBank/DDBJ whole genome shotgun (WGS) entry which is preliminary data.</text>
</comment>
<keyword evidence="4" id="KW-1185">Reference proteome</keyword>
<keyword evidence="2" id="KW-1133">Transmembrane helix</keyword>
<accession>A0A9P6RQT5</accession>
<keyword evidence="2" id="KW-0812">Transmembrane</keyword>
<dbReference type="AlphaFoldDB" id="A0A9P6RQT5"/>
<evidence type="ECO:0000313" key="4">
    <source>
        <dbReference type="Proteomes" id="UP000738325"/>
    </source>
</evidence>
<organism evidence="3 4">
    <name type="scientific">Dissophora globulifera</name>
    <dbReference type="NCBI Taxonomy" id="979702"/>
    <lineage>
        <taxon>Eukaryota</taxon>
        <taxon>Fungi</taxon>
        <taxon>Fungi incertae sedis</taxon>
        <taxon>Mucoromycota</taxon>
        <taxon>Mortierellomycotina</taxon>
        <taxon>Mortierellomycetes</taxon>
        <taxon>Mortierellales</taxon>
        <taxon>Mortierellaceae</taxon>
        <taxon>Dissophora</taxon>
    </lineage>
</organism>
<keyword evidence="2" id="KW-0472">Membrane</keyword>
<gene>
    <name evidence="3" type="ORF">BGZ99_002058</name>
</gene>
<name>A0A9P6RQT5_9FUNG</name>
<dbReference type="Proteomes" id="UP000738325">
    <property type="component" value="Unassembled WGS sequence"/>
</dbReference>
<proteinExistence type="predicted"/>
<feature type="region of interest" description="Disordered" evidence="1">
    <location>
        <begin position="262"/>
        <end position="305"/>
    </location>
</feature>
<evidence type="ECO:0000256" key="1">
    <source>
        <dbReference type="SAM" id="MobiDB-lite"/>
    </source>
</evidence>
<evidence type="ECO:0000313" key="3">
    <source>
        <dbReference type="EMBL" id="KAG0324226.1"/>
    </source>
</evidence>
<evidence type="ECO:0000256" key="2">
    <source>
        <dbReference type="SAM" id="Phobius"/>
    </source>
</evidence>
<dbReference type="EMBL" id="JAAAIP010000158">
    <property type="protein sequence ID" value="KAG0324226.1"/>
    <property type="molecule type" value="Genomic_DNA"/>
</dbReference>
<feature type="compositionally biased region" description="Low complexity" evidence="1">
    <location>
        <begin position="287"/>
        <end position="305"/>
    </location>
</feature>
<reference evidence="3" key="1">
    <citation type="journal article" date="2020" name="Fungal Divers.">
        <title>Resolving the Mortierellaceae phylogeny through synthesis of multi-gene phylogenetics and phylogenomics.</title>
        <authorList>
            <person name="Vandepol N."/>
            <person name="Liber J."/>
            <person name="Desiro A."/>
            <person name="Na H."/>
            <person name="Kennedy M."/>
            <person name="Barry K."/>
            <person name="Grigoriev I.V."/>
            <person name="Miller A.N."/>
            <person name="O'Donnell K."/>
            <person name="Stajich J.E."/>
            <person name="Bonito G."/>
        </authorList>
    </citation>
    <scope>NUCLEOTIDE SEQUENCE</scope>
    <source>
        <strain evidence="3">REB-010B</strain>
    </source>
</reference>
<sequence length="305" mass="33941">MAILKSIPLDYTYKQPVLDVTYRAHQQQQPLSPAELADQAERGHASVQDEDLGSYPTEALQLRTRTLQDYITLHYPPTFVYIISLAFVVLVVVAVIIAVLLRHASDSKPWLLTVIAVVFLIFICKMSFLSRMEKAHKGISALLQSINDQDMPNYGVLYRLRPWPYDPTRFSFIIRCAHRLNLGLPCWAIELTTMDHIDEHSFQEHPATDPHASPEDVLARDNELPTYRPKEEVEDARRQEVILVESLPPKYQDVVVDIDTISPASAPAPAPAPASVSTVQTSPLEIPAPLSSPSTSASSPPSSSV</sequence>
<dbReference type="OrthoDB" id="2417861at2759"/>